<evidence type="ECO:0000259" key="4">
    <source>
        <dbReference type="PROSITE" id="PS50893"/>
    </source>
</evidence>
<dbReference type="HOGENOM" id="CLU_000604_36_0_7"/>
<sequence>MILLKSINLLFSNKTIFDDVDIFISQNQRIGVVGRNGAGKSTLLRIITSDIKVDSGIIEIDKNKKIAYLPQEFTFLSTKTVFDEVFSVFDYYNQLKLQKLDLESNLENNISLNPEKDLDLYVKITQELEQFNEVVAIENTKNILNNLGFSSEDFDKPVKDLSVGWKMRLLLSKLLLQEADFYLFDEPTNHLDINTKLWFHDFLKNSKFGFLLVTHDRYFLDNSCDYILELERGKAKIFTGNYSKYLLIKEHQNEILENAYKKQQKEIERKQELIDRFRYKATKAKMAQSLIKQLDKLDVIEVEPKSNNLKLKFPVIDSPGKVVLRFKNLKKIFNDKLIFNNISGEIQKDDKIAIVAANGIGKTTFINLLIGKYSLDDQKSSLIEFGHNVKHAIFEQDQLLALNLENTVYQEIVKTCSKEISESSIRSTLGSFLFTKDDIDKKVAVLSGGERNRLAMVKILLSKANFLILDEPTNHLDLQSKEILLQALKQYSGTILFVSHDQDFLSKLANKLFILSKNEIYVHHGNYDSYIFWQKNNKAKLEFKSPDKKEYILSSVDINQYKKELSSVELKISKLEKDIEKINNDFLNYEYGTDKYFHNVKLLESAKSRLEEYNNKWEDLLQKLDN</sequence>
<dbReference type="Pfam" id="PF12848">
    <property type="entry name" value="ABC_tran_Xtn"/>
    <property type="match status" value="1"/>
</dbReference>
<gene>
    <name evidence="5" type="primary">yheS</name>
    <name evidence="5" type="ORF">BABL1_gene_465</name>
</gene>
<protein>
    <submittedName>
        <fullName evidence="5">ATPase component of ABC transporter with duplicated ATPase domains</fullName>
    </submittedName>
</protein>
<dbReference type="PROSITE" id="PS50893">
    <property type="entry name" value="ABC_TRANSPORTER_2"/>
    <property type="match status" value="2"/>
</dbReference>
<dbReference type="PANTHER" id="PTHR42855">
    <property type="entry name" value="ABC TRANSPORTER ATP-BINDING SUBUNIT"/>
    <property type="match status" value="1"/>
</dbReference>
<dbReference type="KEGG" id="dpb:BABL1_gene_465"/>
<dbReference type="PATRIC" id="fig|673862.3.peg.438"/>
<dbReference type="STRING" id="673862.BABL1_gene_465"/>
<keyword evidence="1" id="KW-0547">Nucleotide-binding</keyword>
<dbReference type="SMART" id="SM00382">
    <property type="entry name" value="AAA"/>
    <property type="match status" value="2"/>
</dbReference>
<dbReference type="SUPFAM" id="SSF52540">
    <property type="entry name" value="P-loop containing nucleoside triphosphate hydrolases"/>
    <property type="match status" value="2"/>
</dbReference>
<feature type="coiled-coil region" evidence="3">
    <location>
        <begin position="246"/>
        <end position="280"/>
    </location>
</feature>
<dbReference type="GO" id="GO:0016887">
    <property type="term" value="F:ATP hydrolysis activity"/>
    <property type="evidence" value="ECO:0007669"/>
    <property type="project" value="InterPro"/>
</dbReference>
<dbReference type="CDD" id="cd03221">
    <property type="entry name" value="ABCF_EF-3"/>
    <property type="match status" value="2"/>
</dbReference>
<dbReference type="PROSITE" id="PS00211">
    <property type="entry name" value="ABC_TRANSPORTER_1"/>
    <property type="match status" value="2"/>
</dbReference>
<evidence type="ECO:0000256" key="2">
    <source>
        <dbReference type="ARBA" id="ARBA00022840"/>
    </source>
</evidence>
<dbReference type="Pfam" id="PF00005">
    <property type="entry name" value="ABC_tran"/>
    <property type="match status" value="2"/>
</dbReference>
<dbReference type="GO" id="GO:0005524">
    <property type="term" value="F:ATP binding"/>
    <property type="evidence" value="ECO:0007669"/>
    <property type="project" value="UniProtKB-KW"/>
</dbReference>
<dbReference type="AlphaFoldDB" id="V6DHZ7"/>
<evidence type="ECO:0000313" key="5">
    <source>
        <dbReference type="EMBL" id="CDK30553.1"/>
    </source>
</evidence>
<dbReference type="InterPro" id="IPR017871">
    <property type="entry name" value="ABC_transporter-like_CS"/>
</dbReference>
<dbReference type="InterPro" id="IPR051309">
    <property type="entry name" value="ABCF_ATPase"/>
</dbReference>
<dbReference type="InterPro" id="IPR027417">
    <property type="entry name" value="P-loop_NTPase"/>
</dbReference>
<feature type="domain" description="ABC transporter" evidence="4">
    <location>
        <begin position="2"/>
        <end position="257"/>
    </location>
</feature>
<reference evidence="5 6" key="1">
    <citation type="journal article" date="2015" name="Biol. Direct">
        <title>Babela massiliensis, a representative of a widespread bacterial phylum with unusual adaptations to parasitism in amoebae.</title>
        <authorList>
            <person name="Pagnier I."/>
            <person name="Yutin N."/>
            <person name="Croce O."/>
            <person name="Makarova K.S."/>
            <person name="Wolf Y.I."/>
            <person name="Benamar S."/>
            <person name="Raoult D."/>
            <person name="Koonin E.V."/>
            <person name="La Scola B."/>
        </authorList>
    </citation>
    <scope>NUCLEOTIDE SEQUENCE [LARGE SCALE GENOMIC DNA]</scope>
    <source>
        <strain evidence="6">BABL1</strain>
    </source>
</reference>
<evidence type="ECO:0000256" key="3">
    <source>
        <dbReference type="SAM" id="Coils"/>
    </source>
</evidence>
<feature type="coiled-coil region" evidence="3">
    <location>
        <begin position="558"/>
        <end position="623"/>
    </location>
</feature>
<dbReference type="eggNOG" id="COG0488">
    <property type="taxonomic scope" value="Bacteria"/>
</dbReference>
<evidence type="ECO:0000256" key="1">
    <source>
        <dbReference type="ARBA" id="ARBA00022741"/>
    </source>
</evidence>
<accession>V6DHZ7</accession>
<proteinExistence type="predicted"/>
<evidence type="ECO:0000313" key="6">
    <source>
        <dbReference type="Proteomes" id="UP000018769"/>
    </source>
</evidence>
<keyword evidence="6" id="KW-1185">Reference proteome</keyword>
<dbReference type="InterPro" id="IPR032781">
    <property type="entry name" value="ABC_tran_Xtn"/>
</dbReference>
<organism evidence="5 6">
    <name type="scientific">Candidatus Babela massiliensis</name>
    <dbReference type="NCBI Taxonomy" id="673862"/>
    <lineage>
        <taxon>Bacteria</taxon>
        <taxon>Candidatus Babelota</taxon>
        <taxon>Candidatus Babeliae</taxon>
        <taxon>Candidatus Babeliales</taxon>
        <taxon>Candidatus Babeliaceae</taxon>
        <taxon>Candidatus Babela</taxon>
    </lineage>
</organism>
<dbReference type="InterPro" id="IPR003439">
    <property type="entry name" value="ABC_transporter-like_ATP-bd"/>
</dbReference>
<name>V6DHZ7_9BACT</name>
<keyword evidence="3" id="KW-0175">Coiled coil</keyword>
<dbReference type="RefSeq" id="WP_023791860.1">
    <property type="nucleotide sequence ID" value="NC_023003.1"/>
</dbReference>
<keyword evidence="2" id="KW-0067">ATP-binding</keyword>
<dbReference type="PANTHER" id="PTHR42855:SF2">
    <property type="entry name" value="DRUG RESISTANCE ABC TRANSPORTER,ATP-BINDING PROTEIN"/>
    <property type="match status" value="1"/>
</dbReference>
<dbReference type="FunFam" id="3.40.50.300:FF:000011">
    <property type="entry name" value="Putative ABC transporter ATP-binding component"/>
    <property type="match status" value="1"/>
</dbReference>
<dbReference type="EMBL" id="HG793133">
    <property type="protein sequence ID" value="CDK30553.1"/>
    <property type="molecule type" value="Genomic_DNA"/>
</dbReference>
<dbReference type="Gene3D" id="3.40.50.300">
    <property type="entry name" value="P-loop containing nucleotide triphosphate hydrolases"/>
    <property type="match status" value="2"/>
</dbReference>
<dbReference type="Proteomes" id="UP000018769">
    <property type="component" value="Chromosome I"/>
</dbReference>
<dbReference type="InterPro" id="IPR003593">
    <property type="entry name" value="AAA+_ATPase"/>
</dbReference>
<dbReference type="OrthoDB" id="1521973at2"/>
<feature type="domain" description="ABC transporter" evidence="4">
    <location>
        <begin position="324"/>
        <end position="542"/>
    </location>
</feature>